<dbReference type="PANTHER" id="PTHR45835">
    <property type="entry name" value="YALI0A06105P"/>
    <property type="match status" value="1"/>
</dbReference>
<evidence type="ECO:0000313" key="2">
    <source>
        <dbReference type="Proteomes" id="UP000257109"/>
    </source>
</evidence>
<proteinExistence type="predicted"/>
<accession>A0A371I5R9</accession>
<reference evidence="1" key="1">
    <citation type="submission" date="2018-05" db="EMBL/GenBank/DDBJ databases">
        <title>Draft genome of Mucuna pruriens seed.</title>
        <authorList>
            <person name="Nnadi N.E."/>
            <person name="Vos R."/>
            <person name="Hasami M.H."/>
            <person name="Devisetty U.K."/>
            <person name="Aguiy J.C."/>
        </authorList>
    </citation>
    <scope>NUCLEOTIDE SEQUENCE [LARGE SCALE GENOMIC DNA]</scope>
    <source>
        <strain evidence="1">JCA_2017</strain>
    </source>
</reference>
<sequence>MFYVLSEFIKINKDKQLVDEFIQENKKLVGMWQMMETLEWKRNNITMFFVVGYPRKTKAFNTIWVIITRLTKSIHFFLININFSFKKLMQLYIKKSVKLNRVPSSIISCRDSRFTS</sequence>
<dbReference type="OrthoDB" id="1430837at2759"/>
<feature type="non-terminal residue" evidence="1">
    <location>
        <position position="1"/>
    </location>
</feature>
<dbReference type="AlphaFoldDB" id="A0A371I5R9"/>
<dbReference type="PANTHER" id="PTHR45835:SF99">
    <property type="entry name" value="CHROMO DOMAIN-CONTAINING PROTEIN-RELATED"/>
    <property type="match status" value="1"/>
</dbReference>
<name>A0A371I5R9_MUCPR</name>
<keyword evidence="2" id="KW-1185">Reference proteome</keyword>
<gene>
    <name evidence="1" type="ORF">CR513_05128</name>
</gene>
<evidence type="ECO:0000313" key="1">
    <source>
        <dbReference type="EMBL" id="RDY10361.1"/>
    </source>
</evidence>
<dbReference type="Proteomes" id="UP000257109">
    <property type="component" value="Unassembled WGS sequence"/>
</dbReference>
<dbReference type="EMBL" id="QJKJ01000855">
    <property type="protein sequence ID" value="RDY10361.1"/>
    <property type="molecule type" value="Genomic_DNA"/>
</dbReference>
<protein>
    <submittedName>
        <fullName evidence="1">Uncharacterized protein</fullName>
    </submittedName>
</protein>
<organism evidence="1 2">
    <name type="scientific">Mucuna pruriens</name>
    <name type="common">Velvet bean</name>
    <name type="synonym">Dolichos pruriens</name>
    <dbReference type="NCBI Taxonomy" id="157652"/>
    <lineage>
        <taxon>Eukaryota</taxon>
        <taxon>Viridiplantae</taxon>
        <taxon>Streptophyta</taxon>
        <taxon>Embryophyta</taxon>
        <taxon>Tracheophyta</taxon>
        <taxon>Spermatophyta</taxon>
        <taxon>Magnoliopsida</taxon>
        <taxon>eudicotyledons</taxon>
        <taxon>Gunneridae</taxon>
        <taxon>Pentapetalae</taxon>
        <taxon>rosids</taxon>
        <taxon>fabids</taxon>
        <taxon>Fabales</taxon>
        <taxon>Fabaceae</taxon>
        <taxon>Papilionoideae</taxon>
        <taxon>50 kb inversion clade</taxon>
        <taxon>NPAAA clade</taxon>
        <taxon>indigoferoid/millettioid clade</taxon>
        <taxon>Phaseoleae</taxon>
        <taxon>Mucuna</taxon>
    </lineage>
</organism>
<comment type="caution">
    <text evidence="1">The sequence shown here is derived from an EMBL/GenBank/DDBJ whole genome shotgun (WGS) entry which is preliminary data.</text>
</comment>
<feature type="non-terminal residue" evidence="1">
    <location>
        <position position="116"/>
    </location>
</feature>